<dbReference type="InterPro" id="IPR032710">
    <property type="entry name" value="NTF2-like_dom_sf"/>
</dbReference>
<evidence type="ECO:0000313" key="3">
    <source>
        <dbReference type="Proteomes" id="UP001344658"/>
    </source>
</evidence>
<dbReference type="Gene3D" id="3.10.450.50">
    <property type="match status" value="1"/>
</dbReference>
<dbReference type="InterPro" id="IPR037401">
    <property type="entry name" value="SnoaL-like"/>
</dbReference>
<evidence type="ECO:0000259" key="1">
    <source>
        <dbReference type="Pfam" id="PF12680"/>
    </source>
</evidence>
<proteinExistence type="predicted"/>
<name>A0ABU7PJX5_9ACTN</name>
<reference evidence="2 3" key="1">
    <citation type="submission" date="2023-12" db="EMBL/GenBank/DDBJ databases">
        <title>Streptomyces sp. V4-01.</title>
        <authorList>
            <person name="Somphong A."/>
            <person name="Phongsopitanun W."/>
        </authorList>
    </citation>
    <scope>NUCLEOTIDE SEQUENCE [LARGE SCALE GENOMIC DNA]</scope>
    <source>
        <strain evidence="2 3">V4-01</strain>
    </source>
</reference>
<evidence type="ECO:0000313" key="2">
    <source>
        <dbReference type="EMBL" id="MEE4546136.1"/>
    </source>
</evidence>
<organism evidence="2 3">
    <name type="scientific">Actinacidiphila polyblastidii</name>
    <dbReference type="NCBI Taxonomy" id="3110430"/>
    <lineage>
        <taxon>Bacteria</taxon>
        <taxon>Bacillati</taxon>
        <taxon>Actinomycetota</taxon>
        <taxon>Actinomycetes</taxon>
        <taxon>Kitasatosporales</taxon>
        <taxon>Streptomycetaceae</taxon>
        <taxon>Actinacidiphila</taxon>
    </lineage>
</organism>
<dbReference type="RefSeq" id="WP_330799839.1">
    <property type="nucleotide sequence ID" value="NZ_JAZEWV010000040.1"/>
</dbReference>
<feature type="domain" description="SnoaL-like" evidence="1">
    <location>
        <begin position="8"/>
        <end position="107"/>
    </location>
</feature>
<dbReference type="EMBL" id="JAZEWV010000040">
    <property type="protein sequence ID" value="MEE4546136.1"/>
    <property type="molecule type" value="Genomic_DNA"/>
</dbReference>
<keyword evidence="3" id="KW-1185">Reference proteome</keyword>
<gene>
    <name evidence="2" type="ORF">V2S66_29740</name>
</gene>
<protein>
    <submittedName>
        <fullName evidence="2">Nuclear transport factor 2 family protein</fullName>
    </submittedName>
</protein>
<dbReference type="SUPFAM" id="SSF54427">
    <property type="entry name" value="NTF2-like"/>
    <property type="match status" value="1"/>
</dbReference>
<dbReference type="Pfam" id="PF12680">
    <property type="entry name" value="SnoaL_2"/>
    <property type="match status" value="1"/>
</dbReference>
<dbReference type="Proteomes" id="UP001344658">
    <property type="component" value="Unassembled WGS sequence"/>
</dbReference>
<sequence>MDPHEHLVLRLFTLIDGHDWEALPQLFTPSVCYERPGYAPICGIASLLAFYRGERVVADGRHLIRGCLGSGCEVSCWGEFSGVSRSGEPLHETFADWYWISGGRISRRKTFFYRPAI</sequence>
<comment type="caution">
    <text evidence="2">The sequence shown here is derived from an EMBL/GenBank/DDBJ whole genome shotgun (WGS) entry which is preliminary data.</text>
</comment>
<accession>A0ABU7PJX5</accession>